<evidence type="ECO:0000256" key="1">
    <source>
        <dbReference type="SAM" id="MobiDB-lite"/>
    </source>
</evidence>
<evidence type="ECO:0000313" key="2">
    <source>
        <dbReference type="EMBL" id="OIW28228.1"/>
    </source>
</evidence>
<dbReference type="Pfam" id="PF07081">
    <property type="entry name" value="DUF1349"/>
    <property type="match status" value="1"/>
</dbReference>
<dbReference type="Proteomes" id="UP000182658">
    <property type="component" value="Unassembled WGS sequence"/>
</dbReference>
<organism evidence="2 3">
    <name type="scientific">Coniochaeta ligniaria NRRL 30616</name>
    <dbReference type="NCBI Taxonomy" id="1408157"/>
    <lineage>
        <taxon>Eukaryota</taxon>
        <taxon>Fungi</taxon>
        <taxon>Dikarya</taxon>
        <taxon>Ascomycota</taxon>
        <taxon>Pezizomycotina</taxon>
        <taxon>Sordariomycetes</taxon>
        <taxon>Sordariomycetidae</taxon>
        <taxon>Coniochaetales</taxon>
        <taxon>Coniochaetaceae</taxon>
        <taxon>Coniochaeta</taxon>
    </lineage>
</organism>
<dbReference type="InParanoid" id="A0A1J7JG52"/>
<dbReference type="EMBL" id="KV875098">
    <property type="protein sequence ID" value="OIW28228.1"/>
    <property type="molecule type" value="Genomic_DNA"/>
</dbReference>
<accession>A0A1J7JG52</accession>
<proteinExistence type="predicted"/>
<dbReference type="PANTHER" id="PTHR35332:SF2">
    <property type="entry name" value="REGULATION OF ENOLASE PROTEIN 1"/>
    <property type="match status" value="1"/>
</dbReference>
<dbReference type="STRING" id="1408157.A0A1J7JG52"/>
<gene>
    <name evidence="2" type="ORF">CONLIGDRAFT_644432</name>
</gene>
<evidence type="ECO:0000313" key="3">
    <source>
        <dbReference type="Proteomes" id="UP000182658"/>
    </source>
</evidence>
<sequence>MTMWSQTFSIAAAPGTDVWRKPPSTDIFNAPTHTPPSAHRTNPLSSFLSARISFSFPFATAAQYDQGGLLLSFRPASGSSAPSAGSAPPPKWIKTGVEYYNSAPRLSTVSCETYADWSVGDRSPDGAAAAEGAGDRVWTTVAVEKQTDHHGPSFWVFRVLEDGTKVPLREITWIYAGGDGEVAKWDVTVEALAARPDTEVTSDLVVEFKDFEVEWAT</sequence>
<evidence type="ECO:0008006" key="4">
    <source>
        <dbReference type="Google" id="ProtNLM"/>
    </source>
</evidence>
<dbReference type="OrthoDB" id="42525at2759"/>
<protein>
    <recommendedName>
        <fullName evidence="4">Concanavalin A-like lectin/glucanase</fullName>
    </recommendedName>
</protein>
<dbReference type="AlphaFoldDB" id="A0A1J7JG52"/>
<reference evidence="2 3" key="1">
    <citation type="submission" date="2016-10" db="EMBL/GenBank/DDBJ databases">
        <title>Draft genome sequence of Coniochaeta ligniaria NRRL30616, a lignocellulolytic fungus for bioabatement of inhibitors in plant biomass hydrolysates.</title>
        <authorList>
            <consortium name="DOE Joint Genome Institute"/>
            <person name="Jimenez D.J."/>
            <person name="Hector R.E."/>
            <person name="Riley R."/>
            <person name="Sun H."/>
            <person name="Grigoriev I.V."/>
            <person name="Van Elsas J.D."/>
            <person name="Nichols N.N."/>
        </authorList>
    </citation>
    <scope>NUCLEOTIDE SEQUENCE [LARGE SCALE GENOMIC DNA]</scope>
    <source>
        <strain evidence="2 3">NRRL 30616</strain>
    </source>
</reference>
<dbReference type="Gene3D" id="2.60.120.200">
    <property type="match status" value="1"/>
</dbReference>
<keyword evidence="3" id="KW-1185">Reference proteome</keyword>
<name>A0A1J7JG52_9PEZI</name>
<feature type="region of interest" description="Disordered" evidence="1">
    <location>
        <begin position="15"/>
        <end position="41"/>
    </location>
</feature>
<dbReference type="InterPro" id="IPR009784">
    <property type="entry name" value="DUF1349"/>
</dbReference>
<dbReference type="PANTHER" id="PTHR35332">
    <property type="entry name" value="REGULATION OF ENOLASE PROTEIN 1"/>
    <property type="match status" value="1"/>
</dbReference>